<dbReference type="InterPro" id="IPR010448">
    <property type="entry name" value="Torsin"/>
</dbReference>
<dbReference type="GO" id="GO:0012505">
    <property type="term" value="C:endomembrane system"/>
    <property type="evidence" value="ECO:0007669"/>
    <property type="project" value="UniProtKB-ARBA"/>
</dbReference>
<name>A0A5K3F9U5_MESCO</name>
<comment type="similarity">
    <text evidence="1">Belongs to the ClpA/ClpB family. Torsin subfamily.</text>
</comment>
<dbReference type="GO" id="GO:0005524">
    <property type="term" value="F:ATP binding"/>
    <property type="evidence" value="ECO:0007669"/>
    <property type="project" value="InterPro"/>
</dbReference>
<reference evidence="4" key="1">
    <citation type="submission" date="2019-11" db="UniProtKB">
        <authorList>
            <consortium name="WormBaseParasite"/>
        </authorList>
    </citation>
    <scope>IDENTIFICATION</scope>
</reference>
<dbReference type="Gene3D" id="3.40.50.300">
    <property type="entry name" value="P-loop containing nucleotide triphosphate hydrolases"/>
    <property type="match status" value="1"/>
</dbReference>
<dbReference type="WBParaSite" id="MCU_006626-RA">
    <property type="protein sequence ID" value="MCU_006626-RA"/>
    <property type="gene ID" value="MCU_006626"/>
</dbReference>
<organism evidence="4">
    <name type="scientific">Mesocestoides corti</name>
    <name type="common">Flatworm</name>
    <dbReference type="NCBI Taxonomy" id="53468"/>
    <lineage>
        <taxon>Eukaryota</taxon>
        <taxon>Metazoa</taxon>
        <taxon>Spiralia</taxon>
        <taxon>Lophotrochozoa</taxon>
        <taxon>Platyhelminthes</taxon>
        <taxon>Cestoda</taxon>
        <taxon>Eucestoda</taxon>
        <taxon>Cyclophyllidea</taxon>
        <taxon>Mesocestoididae</taxon>
        <taxon>Mesocestoides</taxon>
    </lineage>
</organism>
<sequence>MAKLTFVLLLLHVANGFSFISFITSAVADSNFLSSPLEFLECRFRECCSEALHFDANTYFRHLSENLHGQHIAVERLYYHVKAHLEDPNPRRSLALSLHGFTGVGKNYATSILASNLFKKGERSRFYHFFDATVDFLFKDSVDLYKEKVLDLIANGVRSCGRSMFVFDEVHKMPAGILDAIVPLLGYAESINGVDYRKAIFVFMGNGGASVINEFAYKVLNSGKKRTSIQYGDLRRALAASVYNEKGAFEYSDLIKQHAITAVIPFLPLQEVHVRQCIGDAARRMAVEVNEEMEEFVLNELDWEPERSRIFSTSGCKLVYDKVGFYLQQSLFANEKGVIAQPSEHGEL</sequence>
<dbReference type="InterPro" id="IPR027417">
    <property type="entry name" value="P-loop_NTPase"/>
</dbReference>
<evidence type="ECO:0000259" key="3">
    <source>
        <dbReference type="Pfam" id="PF21376"/>
    </source>
</evidence>
<feature type="domain" description="Torsin-1A C-terminal" evidence="3">
    <location>
        <begin position="273"/>
        <end position="326"/>
    </location>
</feature>
<protein>
    <submittedName>
        <fullName evidence="4">Torsin-like protein</fullName>
    </submittedName>
</protein>
<dbReference type="Pfam" id="PF21376">
    <property type="entry name" value="TOR1A_C"/>
    <property type="match status" value="1"/>
</dbReference>
<evidence type="ECO:0000256" key="2">
    <source>
        <dbReference type="SAM" id="SignalP"/>
    </source>
</evidence>
<accession>A0A5K3F9U5</accession>
<dbReference type="PANTHER" id="PTHR10760:SF2">
    <property type="entry name" value="LD13476P-RELATED"/>
    <property type="match status" value="1"/>
</dbReference>
<dbReference type="GO" id="GO:0005737">
    <property type="term" value="C:cytoplasm"/>
    <property type="evidence" value="ECO:0007669"/>
    <property type="project" value="UniProtKB-ARBA"/>
</dbReference>
<dbReference type="AlphaFoldDB" id="A0A5K3F9U5"/>
<dbReference type="Pfam" id="PF06309">
    <property type="entry name" value="Torsin"/>
    <property type="match status" value="1"/>
</dbReference>
<dbReference type="SUPFAM" id="SSF52540">
    <property type="entry name" value="P-loop containing nucleoside triphosphate hydrolases"/>
    <property type="match status" value="1"/>
</dbReference>
<dbReference type="GO" id="GO:0071218">
    <property type="term" value="P:cellular response to misfolded protein"/>
    <property type="evidence" value="ECO:0007669"/>
    <property type="project" value="TreeGrafter"/>
</dbReference>
<dbReference type="GO" id="GO:0016887">
    <property type="term" value="F:ATP hydrolysis activity"/>
    <property type="evidence" value="ECO:0007669"/>
    <property type="project" value="InterPro"/>
</dbReference>
<dbReference type="PANTHER" id="PTHR10760">
    <property type="entry name" value="TORSIN"/>
    <property type="match status" value="1"/>
</dbReference>
<keyword evidence="2" id="KW-0732">Signal</keyword>
<feature type="chain" id="PRO_5024393874" evidence="2">
    <location>
        <begin position="17"/>
        <end position="348"/>
    </location>
</feature>
<dbReference type="InterPro" id="IPR049337">
    <property type="entry name" value="TOR1A_C"/>
</dbReference>
<feature type="signal peptide" evidence="2">
    <location>
        <begin position="1"/>
        <end position="16"/>
    </location>
</feature>
<proteinExistence type="inferred from homology"/>
<evidence type="ECO:0000256" key="1">
    <source>
        <dbReference type="ARBA" id="ARBA00006235"/>
    </source>
</evidence>
<evidence type="ECO:0000313" key="4">
    <source>
        <dbReference type="WBParaSite" id="MCU_006626-RA"/>
    </source>
</evidence>